<dbReference type="Proteomes" id="UP000585474">
    <property type="component" value="Unassembled WGS sequence"/>
</dbReference>
<reference evidence="1 2" key="1">
    <citation type="submission" date="2019-07" db="EMBL/GenBank/DDBJ databases">
        <title>De Novo Assembly of kiwifruit Actinidia rufa.</title>
        <authorList>
            <person name="Sugita-Konishi S."/>
            <person name="Sato K."/>
            <person name="Mori E."/>
            <person name="Abe Y."/>
            <person name="Kisaki G."/>
            <person name="Hamano K."/>
            <person name="Suezawa K."/>
            <person name="Otani M."/>
            <person name="Fukuda T."/>
            <person name="Manabe T."/>
            <person name="Gomi K."/>
            <person name="Tabuchi M."/>
            <person name="Akimitsu K."/>
            <person name="Kataoka I."/>
        </authorList>
    </citation>
    <scope>NUCLEOTIDE SEQUENCE [LARGE SCALE GENOMIC DNA]</scope>
    <source>
        <strain evidence="2">cv. Fuchu</strain>
    </source>
</reference>
<protein>
    <submittedName>
        <fullName evidence="1">Transducin/WD40 repeat-like superfamily protein</fullName>
    </submittedName>
</protein>
<dbReference type="EMBL" id="BJWL01000006">
    <property type="protein sequence ID" value="GFY89324.1"/>
    <property type="molecule type" value="Genomic_DNA"/>
</dbReference>
<gene>
    <name evidence="1" type="ORF">Acr_06g0012640</name>
</gene>
<accession>A0A7J0ES60</accession>
<sequence length="184" mass="20090">MILGTHNSENEPNYLMLAQVQLPLEDAENDARHHEDNRADFGGFGCANGKVWCVDLAVCAIIENFGVLRFGLSRAEDDFGYGYLRVQAKLPYALPGPALARCDALQGRSGRYQWDWVVNLMTVGKRGEMIFGNSHLPLEDVEDGRVELGGLGCANGMLVGMGLDWELVASGSEFGVRIGKEKLG</sequence>
<keyword evidence="2" id="KW-1185">Reference proteome</keyword>
<dbReference type="OrthoDB" id="10545428at2759"/>
<proteinExistence type="predicted"/>
<organism evidence="1 2">
    <name type="scientific">Actinidia rufa</name>
    <dbReference type="NCBI Taxonomy" id="165716"/>
    <lineage>
        <taxon>Eukaryota</taxon>
        <taxon>Viridiplantae</taxon>
        <taxon>Streptophyta</taxon>
        <taxon>Embryophyta</taxon>
        <taxon>Tracheophyta</taxon>
        <taxon>Spermatophyta</taxon>
        <taxon>Magnoliopsida</taxon>
        <taxon>eudicotyledons</taxon>
        <taxon>Gunneridae</taxon>
        <taxon>Pentapetalae</taxon>
        <taxon>asterids</taxon>
        <taxon>Ericales</taxon>
        <taxon>Actinidiaceae</taxon>
        <taxon>Actinidia</taxon>
    </lineage>
</organism>
<comment type="caution">
    <text evidence="1">The sequence shown here is derived from an EMBL/GenBank/DDBJ whole genome shotgun (WGS) entry which is preliminary data.</text>
</comment>
<evidence type="ECO:0000313" key="1">
    <source>
        <dbReference type="EMBL" id="GFY89324.1"/>
    </source>
</evidence>
<dbReference type="AlphaFoldDB" id="A0A7J0ES60"/>
<evidence type="ECO:0000313" key="2">
    <source>
        <dbReference type="Proteomes" id="UP000585474"/>
    </source>
</evidence>
<name>A0A7J0ES60_9ERIC</name>